<accession>A0A9P9Y8N0</accession>
<keyword evidence="2" id="KW-0812">Transmembrane</keyword>
<keyword evidence="2" id="KW-0472">Membrane</keyword>
<keyword evidence="4" id="KW-1185">Reference proteome</keyword>
<reference evidence="3" key="1">
    <citation type="journal article" date="2021" name="J Fungi (Basel)">
        <title>Genomic and Metabolomic Analyses of the Marine Fungus Emericellopsis cladophorae: Insights into Saltwater Adaptability Mechanisms and Its Biosynthetic Potential.</title>
        <authorList>
            <person name="Goncalves M.F.M."/>
            <person name="Hilario S."/>
            <person name="Van de Peer Y."/>
            <person name="Esteves A.C."/>
            <person name="Alves A."/>
        </authorList>
    </citation>
    <scope>NUCLEOTIDE SEQUENCE</scope>
    <source>
        <strain evidence="3">MUM 19.33</strain>
    </source>
</reference>
<evidence type="ECO:0000313" key="3">
    <source>
        <dbReference type="EMBL" id="KAI6785623.1"/>
    </source>
</evidence>
<reference evidence="3" key="2">
    <citation type="submission" date="2022-07" db="EMBL/GenBank/DDBJ databases">
        <authorList>
            <person name="Goncalves M.F.M."/>
            <person name="Hilario S."/>
            <person name="Van De Peer Y."/>
            <person name="Esteves A.C."/>
            <person name="Alves A."/>
        </authorList>
    </citation>
    <scope>NUCLEOTIDE SEQUENCE</scope>
    <source>
        <strain evidence="3">MUM 19.33</strain>
    </source>
</reference>
<gene>
    <name evidence="3" type="ORF">J7T54_005957</name>
</gene>
<dbReference type="AlphaFoldDB" id="A0A9P9Y8N0"/>
<dbReference type="GeneID" id="75832440"/>
<evidence type="ECO:0000313" key="4">
    <source>
        <dbReference type="Proteomes" id="UP001055219"/>
    </source>
</evidence>
<keyword evidence="2" id="KW-1133">Transmembrane helix</keyword>
<evidence type="ECO:0000256" key="1">
    <source>
        <dbReference type="SAM" id="MobiDB-lite"/>
    </source>
</evidence>
<evidence type="ECO:0000256" key="2">
    <source>
        <dbReference type="SAM" id="Phobius"/>
    </source>
</evidence>
<dbReference type="Proteomes" id="UP001055219">
    <property type="component" value="Unassembled WGS sequence"/>
</dbReference>
<feature type="region of interest" description="Disordered" evidence="1">
    <location>
        <begin position="1"/>
        <end position="26"/>
    </location>
</feature>
<protein>
    <submittedName>
        <fullName evidence="3">Uncharacterized protein</fullName>
    </submittedName>
</protein>
<proteinExistence type="predicted"/>
<dbReference type="RefSeq" id="XP_051366479.1">
    <property type="nucleotide sequence ID" value="XM_051510356.1"/>
</dbReference>
<organism evidence="3 4">
    <name type="scientific">Emericellopsis cladophorae</name>
    <dbReference type="NCBI Taxonomy" id="2686198"/>
    <lineage>
        <taxon>Eukaryota</taxon>
        <taxon>Fungi</taxon>
        <taxon>Dikarya</taxon>
        <taxon>Ascomycota</taxon>
        <taxon>Pezizomycotina</taxon>
        <taxon>Sordariomycetes</taxon>
        <taxon>Hypocreomycetidae</taxon>
        <taxon>Hypocreales</taxon>
        <taxon>Bionectriaceae</taxon>
        <taxon>Emericellopsis</taxon>
    </lineage>
</organism>
<dbReference type="EMBL" id="JAGIXG020000001">
    <property type="protein sequence ID" value="KAI6785623.1"/>
    <property type="molecule type" value="Genomic_DNA"/>
</dbReference>
<name>A0A9P9Y8N0_9HYPO</name>
<sequence>MDTNLSKPAGKNGTRILLPEDQHGSARQTKVIICAIFIGLTIATLAGLMAIKHRKHTRNQEAMKIRKATASAAATSGKYGV</sequence>
<comment type="caution">
    <text evidence="3">The sequence shown here is derived from an EMBL/GenBank/DDBJ whole genome shotgun (WGS) entry which is preliminary data.</text>
</comment>
<feature type="transmembrane region" description="Helical" evidence="2">
    <location>
        <begin position="30"/>
        <end position="51"/>
    </location>
</feature>